<dbReference type="FunFam" id="3.40.30.10:FF:000001">
    <property type="entry name" value="Thioredoxin"/>
    <property type="match status" value="1"/>
</dbReference>
<feature type="domain" description="Thioredoxin" evidence="5">
    <location>
        <begin position="1"/>
        <end position="109"/>
    </location>
</feature>
<dbReference type="PANTHER" id="PTHR45663:SF11">
    <property type="entry name" value="GEO12009P1"/>
    <property type="match status" value="1"/>
</dbReference>
<dbReference type="InterPro" id="IPR036249">
    <property type="entry name" value="Thioredoxin-like_sf"/>
</dbReference>
<evidence type="ECO:0000256" key="3">
    <source>
        <dbReference type="ARBA" id="ARBA00023157"/>
    </source>
</evidence>
<dbReference type="CDD" id="cd02947">
    <property type="entry name" value="TRX_family"/>
    <property type="match status" value="1"/>
</dbReference>
<dbReference type="EMBL" id="CAFAAH010000044">
    <property type="protein sequence ID" value="CAB4791280.1"/>
    <property type="molecule type" value="Genomic_DNA"/>
</dbReference>
<evidence type="ECO:0000256" key="2">
    <source>
        <dbReference type="ARBA" id="ARBA00022982"/>
    </source>
</evidence>
<dbReference type="Gene3D" id="3.40.30.10">
    <property type="entry name" value="Glutaredoxin"/>
    <property type="match status" value="1"/>
</dbReference>
<accession>A0A6J6WT40</accession>
<gene>
    <name evidence="6" type="ORF">UFOPK2925_01095</name>
    <name evidence="7" type="ORF">UFOPK2996_00479</name>
    <name evidence="8" type="ORF">UFOPK3974_00813</name>
    <name evidence="9" type="ORF">UFOPK4071_00389</name>
</gene>
<evidence type="ECO:0000313" key="9">
    <source>
        <dbReference type="EMBL" id="CAB5004887.1"/>
    </source>
</evidence>
<dbReference type="Pfam" id="PF00085">
    <property type="entry name" value="Thioredoxin"/>
    <property type="match status" value="1"/>
</dbReference>
<dbReference type="InterPro" id="IPR013766">
    <property type="entry name" value="Thioredoxin_domain"/>
</dbReference>
<dbReference type="PANTHER" id="PTHR45663">
    <property type="entry name" value="GEO12009P1"/>
    <property type="match status" value="1"/>
</dbReference>
<dbReference type="PIRSF" id="PIRSF000077">
    <property type="entry name" value="Thioredoxin"/>
    <property type="match status" value="1"/>
</dbReference>
<keyword evidence="4" id="KW-0676">Redox-active center</keyword>
<dbReference type="InterPro" id="IPR017937">
    <property type="entry name" value="Thioredoxin_CS"/>
</dbReference>
<dbReference type="GO" id="GO:0045454">
    <property type="term" value="P:cell redox homeostasis"/>
    <property type="evidence" value="ECO:0007669"/>
    <property type="project" value="TreeGrafter"/>
</dbReference>
<dbReference type="AlphaFoldDB" id="A0A6J6WT40"/>
<evidence type="ECO:0000313" key="6">
    <source>
        <dbReference type="EMBL" id="CAB4785417.1"/>
    </source>
</evidence>
<dbReference type="EMBL" id="CAEZZU010000170">
    <property type="protein sequence ID" value="CAB4785417.1"/>
    <property type="molecule type" value="Genomic_DNA"/>
</dbReference>
<reference evidence="6" key="1">
    <citation type="submission" date="2020-05" db="EMBL/GenBank/DDBJ databases">
        <authorList>
            <person name="Chiriac C."/>
            <person name="Salcher M."/>
            <person name="Ghai R."/>
            <person name="Kavagutti S V."/>
        </authorList>
    </citation>
    <scope>NUCLEOTIDE SEQUENCE</scope>
</reference>
<evidence type="ECO:0000313" key="8">
    <source>
        <dbReference type="EMBL" id="CAB4988759.1"/>
    </source>
</evidence>
<keyword evidence="2" id="KW-0249">Electron transport</keyword>
<evidence type="ECO:0000313" key="7">
    <source>
        <dbReference type="EMBL" id="CAB4791280.1"/>
    </source>
</evidence>
<dbReference type="GO" id="GO:0015035">
    <property type="term" value="F:protein-disulfide reductase activity"/>
    <property type="evidence" value="ECO:0007669"/>
    <property type="project" value="InterPro"/>
</dbReference>
<dbReference type="EMBL" id="CAFBPF010000031">
    <property type="protein sequence ID" value="CAB5004887.1"/>
    <property type="molecule type" value="Genomic_DNA"/>
</dbReference>
<keyword evidence="1" id="KW-0813">Transport</keyword>
<protein>
    <submittedName>
        <fullName evidence="6">Unannotated protein</fullName>
    </submittedName>
</protein>
<dbReference type="PROSITE" id="PS51352">
    <property type="entry name" value="THIOREDOXIN_2"/>
    <property type="match status" value="1"/>
</dbReference>
<evidence type="ECO:0000256" key="4">
    <source>
        <dbReference type="ARBA" id="ARBA00023284"/>
    </source>
</evidence>
<organism evidence="6">
    <name type="scientific">freshwater metagenome</name>
    <dbReference type="NCBI Taxonomy" id="449393"/>
    <lineage>
        <taxon>unclassified sequences</taxon>
        <taxon>metagenomes</taxon>
        <taxon>ecological metagenomes</taxon>
    </lineage>
</organism>
<dbReference type="PROSITE" id="PS00194">
    <property type="entry name" value="THIOREDOXIN_1"/>
    <property type="match status" value="1"/>
</dbReference>
<sequence>MSANIVTLSDSTFDETVLGSSTPILIDFWAEWCGPCKMVAPILDEIADEQAGKFTIGKLNIDDNPDAARRFDVMSIPTMLVFQDGVPVKRIVGAKGKAQLLQDLAEFIG</sequence>
<name>A0A6J6WT40_9ZZZZ</name>
<proteinExistence type="predicted"/>
<dbReference type="PRINTS" id="PR00421">
    <property type="entry name" value="THIOREDOXIN"/>
</dbReference>
<dbReference type="InterPro" id="IPR005746">
    <property type="entry name" value="Thioredoxin"/>
</dbReference>
<dbReference type="SUPFAM" id="SSF52833">
    <property type="entry name" value="Thioredoxin-like"/>
    <property type="match status" value="1"/>
</dbReference>
<dbReference type="GO" id="GO:0005829">
    <property type="term" value="C:cytosol"/>
    <property type="evidence" value="ECO:0007669"/>
    <property type="project" value="TreeGrafter"/>
</dbReference>
<dbReference type="NCBIfam" id="TIGR01068">
    <property type="entry name" value="thioredoxin"/>
    <property type="match status" value="1"/>
</dbReference>
<evidence type="ECO:0000259" key="5">
    <source>
        <dbReference type="PROSITE" id="PS51352"/>
    </source>
</evidence>
<evidence type="ECO:0000256" key="1">
    <source>
        <dbReference type="ARBA" id="ARBA00022448"/>
    </source>
</evidence>
<keyword evidence="3" id="KW-1015">Disulfide bond</keyword>
<dbReference type="EMBL" id="CAFBOR010000104">
    <property type="protein sequence ID" value="CAB4988759.1"/>
    <property type="molecule type" value="Genomic_DNA"/>
</dbReference>